<proteinExistence type="predicted"/>
<protein>
    <submittedName>
        <fullName evidence="1">Magnesium transporter</fullName>
    </submittedName>
</protein>
<reference evidence="1" key="1">
    <citation type="submission" date="2019-04" db="EMBL/GenBank/DDBJ databases">
        <title>Microbes associate with the intestines of laboratory mice.</title>
        <authorList>
            <person name="Navarre W."/>
            <person name="Wong E."/>
            <person name="Huang K."/>
            <person name="Tropini C."/>
            <person name="Ng K."/>
            <person name="Yu B."/>
        </authorList>
    </citation>
    <scope>NUCLEOTIDE SEQUENCE</scope>
    <source>
        <strain evidence="1">NM01_1-7b</strain>
    </source>
</reference>
<gene>
    <name evidence="1" type="primary">mgtE</name>
    <name evidence="1" type="ORF">E5329_16120</name>
</gene>
<comment type="caution">
    <text evidence="1">The sequence shown here is derived from an EMBL/GenBank/DDBJ whole genome shotgun (WGS) entry which is preliminary data.</text>
</comment>
<keyword evidence="2" id="KW-1185">Reference proteome</keyword>
<dbReference type="Proteomes" id="UP000304953">
    <property type="component" value="Unassembled WGS sequence"/>
</dbReference>
<evidence type="ECO:0000313" key="2">
    <source>
        <dbReference type="Proteomes" id="UP000304953"/>
    </source>
</evidence>
<accession>A0AC61RTK8</accession>
<dbReference type="EMBL" id="SRYA01000033">
    <property type="protein sequence ID" value="TGY95213.1"/>
    <property type="molecule type" value="Genomic_DNA"/>
</dbReference>
<name>A0AC61RTK8_9FIRM</name>
<evidence type="ECO:0000313" key="1">
    <source>
        <dbReference type="EMBL" id="TGY95213.1"/>
    </source>
</evidence>
<sequence>MEIEEIHRLAEELLEQRKYSLLRQMLNNLNSADIALLFDEMDKKEIPLLYRLLPKEEAADSFSYMSREMQKTLINTLTDRELRAVMDDIFLDDTVDMIEEMPANVVARILRNTDEETRKIINQVLNYPKDSAGSLMTIEYVNIKKEMTVGAAINRIRHTAVNKETVYTCYVTEHRKLIGMVSVKDLLMAEDAMQIEDIMETNVISVDTHEDKEEVAKVFNKYDFLAIPVVDREERLVGIVTFDDAMDVMQEENTEDITKMAAMTPTEDNYFNTSAFSHAKSRIAWLLFLMLSATVSGSIITHYQESFKLYPLLVSFIPMLTGTGGNCGSQSSTLMIRGLALDEIKFKDIFKVMFKEFRIALLVSTVLAVVNGLRIYIQYGDLQMAFVIALALIAIVILSKFIGCSLPLIAEHIHLDPALMAAPLISTIVDICSILIYFKIATIVLHIAV</sequence>
<organism evidence="1 2">
    <name type="scientific">Petralouisia muris</name>
    <dbReference type="NCBI Taxonomy" id="3032872"/>
    <lineage>
        <taxon>Bacteria</taxon>
        <taxon>Bacillati</taxon>
        <taxon>Bacillota</taxon>
        <taxon>Clostridia</taxon>
        <taxon>Lachnospirales</taxon>
        <taxon>Lachnospiraceae</taxon>
        <taxon>Petralouisia</taxon>
    </lineage>
</organism>